<evidence type="ECO:0000313" key="8">
    <source>
        <dbReference type="Proteomes" id="UP001162483"/>
    </source>
</evidence>
<dbReference type="Proteomes" id="UP001162483">
    <property type="component" value="Unassembled WGS sequence"/>
</dbReference>
<gene>
    <name evidence="7" type="ORF">SPARVUS_LOCUS10801002</name>
</gene>
<evidence type="ECO:0000256" key="6">
    <source>
        <dbReference type="SAM" id="MobiDB-lite"/>
    </source>
</evidence>
<proteinExistence type="predicted"/>
<organism evidence="7 8">
    <name type="scientific">Staurois parvus</name>
    <dbReference type="NCBI Taxonomy" id="386267"/>
    <lineage>
        <taxon>Eukaryota</taxon>
        <taxon>Metazoa</taxon>
        <taxon>Chordata</taxon>
        <taxon>Craniata</taxon>
        <taxon>Vertebrata</taxon>
        <taxon>Euteleostomi</taxon>
        <taxon>Amphibia</taxon>
        <taxon>Batrachia</taxon>
        <taxon>Anura</taxon>
        <taxon>Neobatrachia</taxon>
        <taxon>Ranoidea</taxon>
        <taxon>Ranidae</taxon>
        <taxon>Staurois</taxon>
    </lineage>
</organism>
<dbReference type="EMBL" id="CATNWA010015994">
    <property type="protein sequence ID" value="CAI9588787.1"/>
    <property type="molecule type" value="Genomic_DNA"/>
</dbReference>
<evidence type="ECO:0000256" key="1">
    <source>
        <dbReference type="ARBA" id="ARBA00022527"/>
    </source>
</evidence>
<dbReference type="PANTHER" id="PTHR22974">
    <property type="entry name" value="MIXED LINEAGE PROTEIN KINASE"/>
    <property type="match status" value="1"/>
</dbReference>
<evidence type="ECO:0000256" key="4">
    <source>
        <dbReference type="ARBA" id="ARBA00022777"/>
    </source>
</evidence>
<evidence type="ECO:0000313" key="7">
    <source>
        <dbReference type="EMBL" id="CAI9588787.1"/>
    </source>
</evidence>
<keyword evidence="2" id="KW-0808">Transferase</keyword>
<feature type="non-terminal residue" evidence="7">
    <location>
        <position position="1"/>
    </location>
</feature>
<feature type="compositionally biased region" description="Polar residues" evidence="6">
    <location>
        <begin position="366"/>
        <end position="385"/>
    </location>
</feature>
<evidence type="ECO:0000256" key="3">
    <source>
        <dbReference type="ARBA" id="ARBA00022741"/>
    </source>
</evidence>
<name>A0ABN9EZ28_9NEOB</name>
<feature type="region of interest" description="Disordered" evidence="6">
    <location>
        <begin position="354"/>
        <end position="408"/>
    </location>
</feature>
<keyword evidence="1" id="KW-0723">Serine/threonine-protein kinase</keyword>
<dbReference type="Gene3D" id="1.25.40.10">
    <property type="entry name" value="Tetratricopeptide repeat domain"/>
    <property type="match status" value="1"/>
</dbReference>
<keyword evidence="3" id="KW-0547">Nucleotide-binding</keyword>
<reference evidence="7" key="1">
    <citation type="submission" date="2023-05" db="EMBL/GenBank/DDBJ databases">
        <authorList>
            <person name="Stuckert A."/>
        </authorList>
    </citation>
    <scope>NUCLEOTIDE SEQUENCE</scope>
</reference>
<keyword evidence="8" id="KW-1185">Reference proteome</keyword>
<dbReference type="InterPro" id="IPR011990">
    <property type="entry name" value="TPR-like_helical_dom_sf"/>
</dbReference>
<evidence type="ECO:0000256" key="5">
    <source>
        <dbReference type="ARBA" id="ARBA00022840"/>
    </source>
</evidence>
<comment type="caution">
    <text evidence="7">The sequence shown here is derived from an EMBL/GenBank/DDBJ whole genome shotgun (WGS) entry which is preliminary data.</text>
</comment>
<dbReference type="PANTHER" id="PTHR22974:SF21">
    <property type="entry name" value="DUAL SPECIFICITY PROTEIN KINASE TTK"/>
    <property type="match status" value="1"/>
</dbReference>
<keyword evidence="5" id="KW-0067">ATP-binding</keyword>
<keyword evidence="4" id="KW-0418">Kinase</keyword>
<protein>
    <submittedName>
        <fullName evidence="7">Uncharacterized protein</fullName>
    </submittedName>
</protein>
<accession>A0ABN9EZ28</accession>
<evidence type="ECO:0000256" key="2">
    <source>
        <dbReference type="ARBA" id="ARBA00022679"/>
    </source>
</evidence>
<sequence>KLKKNEDTLKYSSEDNWTGELIFTKSSADTTEHSGVFNHLLTPKTPEEWLASLLKLENTGLPQVDHVLLNRLLDNYSNAVGSLPAEDHSHNESYAKILVRFAELKAILDPDEARDQFQIARLNCKKFAFVHAAFAQFESSEGNFKKSKQILQRGKDCGAVPAEMIELAMKNLQLRKPQLISEEDKENLSVSLNQHIGENDPSCALGKPRITRSESSGELSVNMRFLFGEKISSPKDCDEMQRKPLANVPNKTCQFGRVRVQPVTSPGAGTANHSVFSTSSVERQPLSSMHVPVLPPMPKSSGCVNDIDEDLQSSGNKLIYVASSANQQQFNEDSVEMKTASSVIIRTDSSITVRRDEDVDMDETDSTTAPYNPQFNKQEPLPQSDNKMDGKQLDPPKPSNSEMEWKWKIPEKIPSDIFSRRW</sequence>